<dbReference type="GO" id="GO:0008081">
    <property type="term" value="F:phosphoric diester hydrolase activity"/>
    <property type="evidence" value="ECO:0007669"/>
    <property type="project" value="InterPro"/>
</dbReference>
<feature type="domain" description="GP-PDE" evidence="1">
    <location>
        <begin position="12"/>
        <end position="235"/>
    </location>
</feature>
<name>A0A2S7U7Q5_9BACT</name>
<sequence length="238" mass="26324">MKELDVNEKLPFLVIGHRGCVGAEPENTLRAIRRAIELGCMMVEVDVYFVDGELVVHHDQRVDRTSNGRGRLDGYTFESLRELDFGKGEIIPTLEEVLDLCLGRTEVNIELKGPRTAAPVVSLLLRRERVDRVILSSFEWEQLGEVRELSDVSVAVLVQHARQFPEGLDLAESLGALWINLGLKILTPARVASAHGRGLQVASYTVKSVGDLKKVLASGADACFADDPKMVIDFLCDM</sequence>
<dbReference type="PANTHER" id="PTHR46211">
    <property type="entry name" value="GLYCEROPHOSPHORYL DIESTER PHOSPHODIESTERASE"/>
    <property type="match status" value="1"/>
</dbReference>
<dbReference type="InterPro" id="IPR030395">
    <property type="entry name" value="GP_PDE_dom"/>
</dbReference>
<evidence type="ECO:0000313" key="2">
    <source>
        <dbReference type="EMBL" id="PQJ30263.1"/>
    </source>
</evidence>
<dbReference type="GO" id="GO:0006629">
    <property type="term" value="P:lipid metabolic process"/>
    <property type="evidence" value="ECO:0007669"/>
    <property type="project" value="InterPro"/>
</dbReference>
<dbReference type="PANTHER" id="PTHR46211:SF14">
    <property type="entry name" value="GLYCEROPHOSPHODIESTER PHOSPHODIESTERASE"/>
    <property type="match status" value="1"/>
</dbReference>
<dbReference type="RefSeq" id="WP_165788654.1">
    <property type="nucleotide sequence ID" value="NZ_MQWA01000001.1"/>
</dbReference>
<dbReference type="Proteomes" id="UP000239907">
    <property type="component" value="Unassembled WGS sequence"/>
</dbReference>
<dbReference type="Pfam" id="PF03009">
    <property type="entry name" value="GDPD"/>
    <property type="match status" value="1"/>
</dbReference>
<evidence type="ECO:0000259" key="1">
    <source>
        <dbReference type="PROSITE" id="PS51704"/>
    </source>
</evidence>
<protein>
    <recommendedName>
        <fullName evidence="1">GP-PDE domain-containing protein</fullName>
    </recommendedName>
</protein>
<dbReference type="SUPFAM" id="SSF51695">
    <property type="entry name" value="PLC-like phosphodiesterases"/>
    <property type="match status" value="1"/>
</dbReference>
<comment type="caution">
    <text evidence="2">The sequence shown here is derived from an EMBL/GenBank/DDBJ whole genome shotgun (WGS) entry which is preliminary data.</text>
</comment>
<dbReference type="Gene3D" id="3.20.20.190">
    <property type="entry name" value="Phosphatidylinositol (PI) phosphodiesterase"/>
    <property type="match status" value="1"/>
</dbReference>
<gene>
    <name evidence="2" type="ORF">BSZ32_05075</name>
</gene>
<evidence type="ECO:0000313" key="3">
    <source>
        <dbReference type="Proteomes" id="UP000239907"/>
    </source>
</evidence>
<dbReference type="EMBL" id="MQWA01000001">
    <property type="protein sequence ID" value="PQJ30263.1"/>
    <property type="molecule type" value="Genomic_DNA"/>
</dbReference>
<dbReference type="PROSITE" id="PS51704">
    <property type="entry name" value="GP_PDE"/>
    <property type="match status" value="1"/>
</dbReference>
<organism evidence="2 3">
    <name type="scientific">Rubritalea profundi</name>
    <dbReference type="NCBI Taxonomy" id="1658618"/>
    <lineage>
        <taxon>Bacteria</taxon>
        <taxon>Pseudomonadati</taxon>
        <taxon>Verrucomicrobiota</taxon>
        <taxon>Verrucomicrobiia</taxon>
        <taxon>Verrucomicrobiales</taxon>
        <taxon>Rubritaleaceae</taxon>
        <taxon>Rubritalea</taxon>
    </lineage>
</organism>
<keyword evidence="3" id="KW-1185">Reference proteome</keyword>
<proteinExistence type="predicted"/>
<dbReference type="InterPro" id="IPR017946">
    <property type="entry name" value="PLC-like_Pdiesterase_TIM-brl"/>
</dbReference>
<accession>A0A2S7U7Q5</accession>
<reference evidence="2 3" key="1">
    <citation type="submission" date="2016-12" db="EMBL/GenBank/DDBJ databases">
        <title>Study of bacterial adaptation to deep sea.</title>
        <authorList>
            <person name="Song J."/>
            <person name="Yoshizawa S."/>
            <person name="Kogure K."/>
        </authorList>
    </citation>
    <scope>NUCLEOTIDE SEQUENCE [LARGE SCALE GENOMIC DNA]</scope>
    <source>
        <strain evidence="2 3">SAORIC-165</strain>
    </source>
</reference>
<dbReference type="AlphaFoldDB" id="A0A2S7U7Q5"/>